<sequence length="412" mass="44583">MIRPILMTTLCCALLSACGASEEAALTETIIERPWRETLVATGEIKAVERTVLKVPGTNWEQRRIIWMVPDGSRVKQGEVLVRFDAPDAQIKFDQSSLELLRTALKQAETKASADVAQAGLQTELAQVDTDLTISNRYANADVGAFARNQILDAVQDLDFLKDKRGYLGWREDQTSVRNQNAEALLDAQGKSVRTQVDRAKQSLSELDVTAPNDGVFKLQTNWDGSKSQVGSSLWASEDFAEIPNESAMLVTFSVPQALASGMAVGMAVEARFAGINETIPLKLSRVGANASTRDRRSPVKFVDLDAAIPEAVVKQHGLAAGQAVRAEIVLVDEAKALSVPNLALEQKGEQFFVRLAGQTDQPVPVEVGRRAQARSEIKSGIAAGAVVLLTDVLETKPEPDAPAAEKKDKRA</sequence>
<reference evidence="2 3" key="2">
    <citation type="submission" date="2018-03" db="EMBL/GenBank/DDBJ databases">
        <authorList>
            <person name="Keele B.F."/>
        </authorList>
    </citation>
    <scope>NUCLEOTIDE SEQUENCE [LARGE SCALE GENOMIC DNA]</scope>
    <source>
        <strain evidence="2 3">D13</strain>
    </source>
</reference>
<dbReference type="PROSITE" id="PS51257">
    <property type="entry name" value="PROKAR_LIPOPROTEIN"/>
    <property type="match status" value="1"/>
</dbReference>
<reference evidence="2 3" key="1">
    <citation type="submission" date="2018-03" db="EMBL/GenBank/DDBJ databases">
        <title>Ahniella affigens gen. nov., sp. nov., a gammaproteobacterium isolated from sandy soil near a stream.</title>
        <authorList>
            <person name="Ko Y."/>
            <person name="Kim J.-H."/>
        </authorList>
    </citation>
    <scope>NUCLEOTIDE SEQUENCE [LARGE SCALE GENOMIC DNA]</scope>
    <source>
        <strain evidence="2 3">D13</strain>
    </source>
</reference>
<dbReference type="KEGG" id="xba:C7S18_17090"/>
<dbReference type="RefSeq" id="WP_106892711.1">
    <property type="nucleotide sequence ID" value="NZ_CP027860.1"/>
</dbReference>
<organism evidence="2 3">
    <name type="scientific">Ahniella affigens</name>
    <dbReference type="NCBI Taxonomy" id="2021234"/>
    <lineage>
        <taxon>Bacteria</taxon>
        <taxon>Pseudomonadati</taxon>
        <taxon>Pseudomonadota</taxon>
        <taxon>Gammaproteobacteria</taxon>
        <taxon>Lysobacterales</taxon>
        <taxon>Rhodanobacteraceae</taxon>
        <taxon>Ahniella</taxon>
    </lineage>
</organism>
<accession>A0A2P1PVD9</accession>
<keyword evidence="3" id="KW-1185">Reference proteome</keyword>
<dbReference type="Gene3D" id="2.40.30.170">
    <property type="match status" value="1"/>
</dbReference>
<dbReference type="GO" id="GO:1990281">
    <property type="term" value="C:efflux pump complex"/>
    <property type="evidence" value="ECO:0007669"/>
    <property type="project" value="TreeGrafter"/>
</dbReference>
<proteinExistence type="predicted"/>
<dbReference type="PANTHER" id="PTHR30469">
    <property type="entry name" value="MULTIDRUG RESISTANCE PROTEIN MDTA"/>
    <property type="match status" value="1"/>
</dbReference>
<dbReference type="Gene3D" id="1.10.287.470">
    <property type="entry name" value="Helix hairpin bin"/>
    <property type="match status" value="1"/>
</dbReference>
<evidence type="ECO:0000313" key="2">
    <source>
        <dbReference type="EMBL" id="AVP98792.1"/>
    </source>
</evidence>
<dbReference type="EMBL" id="CP027860">
    <property type="protein sequence ID" value="AVP98792.1"/>
    <property type="molecule type" value="Genomic_DNA"/>
</dbReference>
<dbReference type="Gene3D" id="2.40.50.100">
    <property type="match status" value="1"/>
</dbReference>
<dbReference type="GO" id="GO:0015562">
    <property type="term" value="F:efflux transmembrane transporter activity"/>
    <property type="evidence" value="ECO:0007669"/>
    <property type="project" value="TreeGrafter"/>
</dbReference>
<name>A0A2P1PVD9_9GAMM</name>
<dbReference type="PANTHER" id="PTHR30469:SF15">
    <property type="entry name" value="HLYD FAMILY OF SECRETION PROTEINS"/>
    <property type="match status" value="1"/>
</dbReference>
<feature type="chain" id="PRO_5015188468" evidence="1">
    <location>
        <begin position="20"/>
        <end position="412"/>
    </location>
</feature>
<protein>
    <submittedName>
        <fullName evidence="2">Secretion protein HlyD</fullName>
    </submittedName>
</protein>
<evidence type="ECO:0000313" key="3">
    <source>
        <dbReference type="Proteomes" id="UP000241074"/>
    </source>
</evidence>
<evidence type="ECO:0000256" key="1">
    <source>
        <dbReference type="SAM" id="SignalP"/>
    </source>
</evidence>
<dbReference type="OrthoDB" id="8738918at2"/>
<feature type="signal peptide" evidence="1">
    <location>
        <begin position="1"/>
        <end position="19"/>
    </location>
</feature>
<dbReference type="Proteomes" id="UP000241074">
    <property type="component" value="Chromosome"/>
</dbReference>
<gene>
    <name evidence="2" type="ORF">C7S18_17090</name>
</gene>
<dbReference type="AlphaFoldDB" id="A0A2P1PVD9"/>
<keyword evidence="1" id="KW-0732">Signal</keyword>
<dbReference type="Gene3D" id="2.40.420.20">
    <property type="match status" value="1"/>
</dbReference>